<reference evidence="2" key="1">
    <citation type="journal article" date="2019" name="Int. J. Syst. Evol. Microbiol.">
        <title>The Global Catalogue of Microorganisms (GCM) 10K type strain sequencing project: providing services to taxonomists for standard genome sequencing and annotation.</title>
        <authorList>
            <consortium name="The Broad Institute Genomics Platform"/>
            <consortium name="The Broad Institute Genome Sequencing Center for Infectious Disease"/>
            <person name="Wu L."/>
            <person name="Ma J."/>
        </authorList>
    </citation>
    <scope>NUCLEOTIDE SEQUENCE [LARGE SCALE GENOMIC DNA]</scope>
    <source>
        <strain evidence="2">CGMCC 1.13574</strain>
    </source>
</reference>
<comment type="caution">
    <text evidence="1">The sequence shown here is derived from an EMBL/GenBank/DDBJ whole genome shotgun (WGS) entry which is preliminary data.</text>
</comment>
<dbReference type="Proteomes" id="UP001595892">
    <property type="component" value="Unassembled WGS sequence"/>
</dbReference>
<keyword evidence="2" id="KW-1185">Reference proteome</keyword>
<proteinExistence type="predicted"/>
<dbReference type="EMBL" id="JBHSGG010000001">
    <property type="protein sequence ID" value="MFC4726583.1"/>
    <property type="molecule type" value="Genomic_DNA"/>
</dbReference>
<accession>A0ABV9NIP2</accession>
<evidence type="ECO:0008006" key="3">
    <source>
        <dbReference type="Google" id="ProtNLM"/>
    </source>
</evidence>
<protein>
    <recommendedName>
        <fullName evidence="3">Capsular biosynthesis protein</fullName>
    </recommendedName>
</protein>
<name>A0ABV9NIP2_9GAMM</name>
<evidence type="ECO:0000313" key="1">
    <source>
        <dbReference type="EMBL" id="MFC4726583.1"/>
    </source>
</evidence>
<sequence>MSATRDLYFASTPLIVLEAAAMAHARGGRARLVLLEDFDLAGDLVRLVEGWRDNPFERILTLPGRHTEHVRGARDGGRGLRHAVHRVRVKRALRDETLAAIRALDAEFLPDAVWVGNDRKVETQLALHLASTRTGTRAGRYLDDGLYTYLGDVRQRPVIRRIDWAVKRLTYGRWWHRADQAGTAPWIAESWLVHPERARDRDPRRVRRPLPPALFSNRAFLRLCLRAAEQFGLARETLRGCACVLVLPHSNQLRAAPDSTAALRALVADAAACGHVVGIKYHPREHAPDPGGLMAAGEVRALPALLPMELLLPLLPRGAALLGEGSTALMAAHWLRPDLRVHDLGLSRAGYAARARALFSGLGIPSLDGRAEAIAAVLARPAQG</sequence>
<organism evidence="1 2">
    <name type="scientific">Coralloluteibacterium thermophilum</name>
    <dbReference type="NCBI Taxonomy" id="2707049"/>
    <lineage>
        <taxon>Bacteria</taxon>
        <taxon>Pseudomonadati</taxon>
        <taxon>Pseudomonadota</taxon>
        <taxon>Gammaproteobacteria</taxon>
        <taxon>Lysobacterales</taxon>
        <taxon>Lysobacteraceae</taxon>
        <taxon>Coralloluteibacterium</taxon>
    </lineage>
</organism>
<evidence type="ECO:0000313" key="2">
    <source>
        <dbReference type="Proteomes" id="UP001595892"/>
    </source>
</evidence>
<gene>
    <name evidence="1" type="ORF">ACFO3Q_00130</name>
</gene>
<dbReference type="RefSeq" id="WP_377002469.1">
    <property type="nucleotide sequence ID" value="NZ_JBHSGG010000001.1"/>
</dbReference>